<dbReference type="GO" id="GO:0010041">
    <property type="term" value="P:response to iron(III) ion"/>
    <property type="evidence" value="ECO:0007669"/>
    <property type="project" value="TreeGrafter"/>
</dbReference>
<dbReference type="GO" id="GO:0016763">
    <property type="term" value="F:pentosyltransferase activity"/>
    <property type="evidence" value="ECO:0007669"/>
    <property type="project" value="TreeGrafter"/>
</dbReference>
<dbReference type="Pfam" id="PF18583">
    <property type="entry name" value="Arnt_C"/>
    <property type="match status" value="1"/>
</dbReference>
<keyword evidence="7 8" id="KW-0472">Membrane</keyword>
<feature type="transmembrane region" description="Helical" evidence="8">
    <location>
        <begin position="327"/>
        <end position="347"/>
    </location>
</feature>
<evidence type="ECO:0000256" key="5">
    <source>
        <dbReference type="ARBA" id="ARBA00022692"/>
    </source>
</evidence>
<feature type="domain" description="Glycosyltransferase RgtA/B/C/D-like" evidence="9">
    <location>
        <begin position="73"/>
        <end position="234"/>
    </location>
</feature>
<dbReference type="EMBL" id="CP009788">
    <property type="protein sequence ID" value="AJE04087.1"/>
    <property type="molecule type" value="Genomic_DNA"/>
</dbReference>
<evidence type="ECO:0000256" key="1">
    <source>
        <dbReference type="ARBA" id="ARBA00004651"/>
    </source>
</evidence>
<dbReference type="Pfam" id="PF13231">
    <property type="entry name" value="PMT_2"/>
    <property type="match status" value="1"/>
</dbReference>
<evidence type="ECO:0000259" key="10">
    <source>
        <dbReference type="Pfam" id="PF18583"/>
    </source>
</evidence>
<dbReference type="InterPro" id="IPR050297">
    <property type="entry name" value="LipidA_mod_glycosyltrf_83"/>
</dbReference>
<reference evidence="11 12" key="1">
    <citation type="journal article" date="2015" name="Genome Announc.">
        <title>Complete Genome of Geobacter pickeringii G13T, a Metal-Reducing Isolate from Sedimentary Kaolin Deposits.</title>
        <authorList>
            <person name="Badalamenti J.P."/>
            <person name="Bond D.R."/>
        </authorList>
    </citation>
    <scope>NUCLEOTIDE SEQUENCE [LARGE SCALE GENOMIC DNA]</scope>
    <source>
        <strain evidence="11 12">G13</strain>
    </source>
</reference>
<feature type="transmembrane region" description="Helical" evidence="8">
    <location>
        <begin position="392"/>
        <end position="409"/>
    </location>
</feature>
<dbReference type="InterPro" id="IPR040845">
    <property type="entry name" value="Arnt_C"/>
</dbReference>
<feature type="domain" description="Aminoarabinose transferase C-terminal" evidence="10">
    <location>
        <begin position="456"/>
        <end position="553"/>
    </location>
</feature>
<dbReference type="RefSeq" id="WP_039743768.1">
    <property type="nucleotide sequence ID" value="NZ_CP009788.1"/>
</dbReference>
<protein>
    <submittedName>
        <fullName evidence="11">Glycosyl transferase</fullName>
    </submittedName>
</protein>
<keyword evidence="5 8" id="KW-0812">Transmembrane</keyword>
<proteinExistence type="predicted"/>
<dbReference type="Proteomes" id="UP000057609">
    <property type="component" value="Chromosome"/>
</dbReference>
<feature type="transmembrane region" description="Helical" evidence="8">
    <location>
        <begin position="416"/>
        <end position="438"/>
    </location>
</feature>
<accession>A0A0B5BC30</accession>
<keyword evidence="3" id="KW-0328">Glycosyltransferase</keyword>
<dbReference type="InterPro" id="IPR038731">
    <property type="entry name" value="RgtA/B/C-like"/>
</dbReference>
<feature type="transmembrane region" description="Helical" evidence="8">
    <location>
        <begin position="268"/>
        <end position="286"/>
    </location>
</feature>
<evidence type="ECO:0000259" key="9">
    <source>
        <dbReference type="Pfam" id="PF13231"/>
    </source>
</evidence>
<evidence type="ECO:0000256" key="3">
    <source>
        <dbReference type="ARBA" id="ARBA00022676"/>
    </source>
</evidence>
<feature type="transmembrane region" description="Helical" evidence="8">
    <location>
        <begin position="306"/>
        <end position="321"/>
    </location>
</feature>
<feature type="transmembrane region" description="Helical" evidence="8">
    <location>
        <begin position="147"/>
        <end position="165"/>
    </location>
</feature>
<keyword evidence="6 8" id="KW-1133">Transmembrane helix</keyword>
<comment type="subcellular location">
    <subcellularLocation>
        <location evidence="1">Cell membrane</location>
        <topology evidence="1">Multi-pass membrane protein</topology>
    </subcellularLocation>
</comment>
<keyword evidence="4 11" id="KW-0808">Transferase</keyword>
<feature type="transmembrane region" description="Helical" evidence="8">
    <location>
        <begin position="359"/>
        <end position="380"/>
    </location>
</feature>
<dbReference type="OrthoDB" id="9815691at2"/>
<evidence type="ECO:0000313" key="12">
    <source>
        <dbReference type="Proteomes" id="UP000057609"/>
    </source>
</evidence>
<evidence type="ECO:0000256" key="8">
    <source>
        <dbReference type="SAM" id="Phobius"/>
    </source>
</evidence>
<keyword evidence="12" id="KW-1185">Reference proteome</keyword>
<dbReference type="HOGENOM" id="CLU_019200_0_0_7"/>
<evidence type="ECO:0000256" key="6">
    <source>
        <dbReference type="ARBA" id="ARBA00022989"/>
    </source>
</evidence>
<feature type="transmembrane region" description="Helical" evidence="8">
    <location>
        <begin position="100"/>
        <end position="118"/>
    </location>
</feature>
<dbReference type="KEGG" id="gpi:GPICK_12605"/>
<sequence>MNTFSRFFSSREDRPARDLAILCALFCLAFLPILHRIPLLEPDEGRYAEIPREMLESGDFVTPYLNYVKYFEKPPLLYWLNALSFKIFGLNEFAARLPTVLFAILGILLTYHVGRTLYGRRAGLFSALILGTATGYLVLGRFNVIDMILSVCMGATLGFFLLATRPGEKRAALYYHLFYLCAALTVLAKGLIGIVLPGGVIVLYILLTRRWRLLAEMRLLTGIPLFLLAAAPWFVLVSLRNPEFARFFFIHEHFERFLTKVHGRYEPFWFFIPVLAGGMFPWSFFLPAAAKRLWQQRSAARDDGRLFLFLWAAVIFLFFSASDSKLIPYIFPIFPALAILLGEMFSARGDEAAPTERGVPLLVAALFIIVGIGVSLYPHLVPKPRLGVAESAIFGLIFVAGGGACLAALRQESRLAFFRTLAISSLTVGVVGAAIVLASSTDRKSSRDLGLLARANADGATVIASYNTYQQGFSFYAGRRILLVNEKNELDFGSRQGDQSRWFLDDARFFPLWNSPTRVILLVKKDAFPAFRQKTTLPPRQLGEKEKFLLVTNH</sequence>
<dbReference type="STRING" id="345632.GPICK_12605"/>
<dbReference type="PANTHER" id="PTHR33908">
    <property type="entry name" value="MANNOSYLTRANSFERASE YKCB-RELATED"/>
    <property type="match status" value="1"/>
</dbReference>
<dbReference type="GO" id="GO:0005886">
    <property type="term" value="C:plasma membrane"/>
    <property type="evidence" value="ECO:0007669"/>
    <property type="project" value="UniProtKB-SubCell"/>
</dbReference>
<evidence type="ECO:0000256" key="4">
    <source>
        <dbReference type="ARBA" id="ARBA00022679"/>
    </source>
</evidence>
<evidence type="ECO:0000256" key="7">
    <source>
        <dbReference type="ARBA" id="ARBA00023136"/>
    </source>
</evidence>
<feature type="transmembrane region" description="Helical" evidence="8">
    <location>
        <begin position="219"/>
        <end position="239"/>
    </location>
</feature>
<evidence type="ECO:0000313" key="11">
    <source>
        <dbReference type="EMBL" id="AJE04087.1"/>
    </source>
</evidence>
<dbReference type="AlphaFoldDB" id="A0A0B5BC30"/>
<feature type="transmembrane region" description="Helical" evidence="8">
    <location>
        <begin position="177"/>
        <end position="207"/>
    </location>
</feature>
<gene>
    <name evidence="11" type="ORF">GPICK_12605</name>
</gene>
<dbReference type="PANTHER" id="PTHR33908:SF3">
    <property type="entry name" value="UNDECAPRENYL PHOSPHATE-ALPHA-4-AMINO-4-DEOXY-L-ARABINOSE ARABINOSYL TRANSFERASE"/>
    <property type="match status" value="1"/>
</dbReference>
<organism evidence="11 12">
    <name type="scientific">Geobacter pickeringii</name>
    <dbReference type="NCBI Taxonomy" id="345632"/>
    <lineage>
        <taxon>Bacteria</taxon>
        <taxon>Pseudomonadati</taxon>
        <taxon>Thermodesulfobacteriota</taxon>
        <taxon>Desulfuromonadia</taxon>
        <taxon>Geobacterales</taxon>
        <taxon>Geobacteraceae</taxon>
        <taxon>Geobacter</taxon>
    </lineage>
</organism>
<name>A0A0B5BC30_9BACT</name>
<evidence type="ECO:0000256" key="2">
    <source>
        <dbReference type="ARBA" id="ARBA00022475"/>
    </source>
</evidence>
<dbReference type="GO" id="GO:0009103">
    <property type="term" value="P:lipopolysaccharide biosynthetic process"/>
    <property type="evidence" value="ECO:0007669"/>
    <property type="project" value="UniProtKB-ARBA"/>
</dbReference>
<keyword evidence="2" id="KW-1003">Cell membrane</keyword>
<feature type="transmembrane region" description="Helical" evidence="8">
    <location>
        <begin position="124"/>
        <end position="140"/>
    </location>
</feature>